<dbReference type="EMBL" id="CP043046">
    <property type="protein sequence ID" value="QEI07195.1"/>
    <property type="molecule type" value="Genomic_DNA"/>
</dbReference>
<dbReference type="GO" id="GO:0015159">
    <property type="term" value="F:polysaccharide transmembrane transporter activity"/>
    <property type="evidence" value="ECO:0007669"/>
    <property type="project" value="InterPro"/>
</dbReference>
<keyword evidence="7" id="KW-0732">Signal</keyword>
<evidence type="ECO:0008006" key="20">
    <source>
        <dbReference type="Google" id="ProtNLM"/>
    </source>
</evidence>
<dbReference type="OrthoDB" id="9815244at2"/>
<evidence type="ECO:0000256" key="13">
    <source>
        <dbReference type="ARBA" id="ARBA00023237"/>
    </source>
</evidence>
<evidence type="ECO:0000256" key="3">
    <source>
        <dbReference type="ARBA" id="ARBA00022448"/>
    </source>
</evidence>
<evidence type="ECO:0000256" key="1">
    <source>
        <dbReference type="ARBA" id="ARBA00004571"/>
    </source>
</evidence>
<keyword evidence="19" id="KW-1185">Reference proteome</keyword>
<dbReference type="PANTHER" id="PTHR33619:SF3">
    <property type="entry name" value="POLYSACCHARIDE EXPORT PROTEIN GFCE-RELATED"/>
    <property type="match status" value="1"/>
</dbReference>
<evidence type="ECO:0000256" key="10">
    <source>
        <dbReference type="ARBA" id="ARBA00023114"/>
    </source>
</evidence>
<sequence length="441" mass="48445">MHPGLGQSPARNRHGQTRYRHDRDDCQHPDPPPGYCTSLKQPFVAVLHVCAHPRRRPTDRRGSSMHTSMFARVIAWRRLLCAPALVILASCTVPGPYLGVVPDASTLDRPDFSKESVKDRADIFSISPQTIAQMVQDKQRNDAERAAARAQASADLKANGSGGYRYTVGKYDILLITVWNHPELNNPSGTLNELSGRVVSEAGTFFYPYAGKVQAVGRTVDDIRDELTKKLATYLVQPQVDVSVLTYRSQRVFALGQLTRPGVVPVTDVPMTVTDLISQTGGLTPEADLSAATLLSRGQTRPVNLYALYYEGDVSQDVRLSPGDILTVPESRYNKVFVMGEVTTPQSRVMPRGRMSLAEALSDAGGFNPLSANTGQLYVIRNGQNNRPQIWHLNASSPDALVLADRFDLQPRDIVYVDPTGVTRFGRVLTNILPAATAVRR</sequence>
<keyword evidence="11" id="KW-0472">Membrane</keyword>
<evidence type="ECO:0000256" key="8">
    <source>
        <dbReference type="ARBA" id="ARBA00023047"/>
    </source>
</evidence>
<dbReference type="Pfam" id="PF22461">
    <property type="entry name" value="SLBB_2"/>
    <property type="match status" value="2"/>
</dbReference>
<proteinExistence type="inferred from homology"/>
<dbReference type="Pfam" id="PF02563">
    <property type="entry name" value="Poly_export"/>
    <property type="match status" value="1"/>
</dbReference>
<comment type="subcellular location">
    <subcellularLocation>
        <location evidence="1">Cell outer membrane</location>
        <topology evidence="1">Multi-pass membrane protein</topology>
    </subcellularLocation>
</comment>
<keyword evidence="4" id="KW-1134">Transmembrane beta strand</keyword>
<evidence type="ECO:0000256" key="15">
    <source>
        <dbReference type="SAM" id="MobiDB-lite"/>
    </source>
</evidence>
<evidence type="ECO:0000256" key="7">
    <source>
        <dbReference type="ARBA" id="ARBA00022729"/>
    </source>
</evidence>
<evidence type="ECO:0000256" key="6">
    <source>
        <dbReference type="ARBA" id="ARBA00022692"/>
    </source>
</evidence>
<dbReference type="Gene3D" id="3.30.1950.10">
    <property type="entry name" value="wza like domain"/>
    <property type="match status" value="1"/>
</dbReference>
<evidence type="ECO:0000259" key="17">
    <source>
        <dbReference type="Pfam" id="PF22461"/>
    </source>
</evidence>
<organism evidence="18 19">
    <name type="scientific">Pigmentiphaga aceris</name>
    <dbReference type="NCBI Taxonomy" id="1940612"/>
    <lineage>
        <taxon>Bacteria</taxon>
        <taxon>Pseudomonadati</taxon>
        <taxon>Pseudomonadota</taxon>
        <taxon>Betaproteobacteria</taxon>
        <taxon>Burkholderiales</taxon>
        <taxon>Alcaligenaceae</taxon>
        <taxon>Pigmentiphaga</taxon>
    </lineage>
</organism>
<dbReference type="PANTHER" id="PTHR33619">
    <property type="entry name" value="POLYSACCHARIDE EXPORT PROTEIN GFCE-RELATED"/>
    <property type="match status" value="1"/>
</dbReference>
<dbReference type="GO" id="GO:0006811">
    <property type="term" value="P:monoatomic ion transport"/>
    <property type="evidence" value="ECO:0007669"/>
    <property type="project" value="UniProtKB-KW"/>
</dbReference>
<keyword evidence="14" id="KW-0449">Lipoprotein</keyword>
<feature type="domain" description="SLBB" evidence="17">
    <location>
        <begin position="250"/>
        <end position="328"/>
    </location>
</feature>
<dbReference type="AlphaFoldDB" id="A0A5C0AYD6"/>
<evidence type="ECO:0000256" key="12">
    <source>
        <dbReference type="ARBA" id="ARBA00023139"/>
    </source>
</evidence>
<keyword evidence="6" id="KW-0812">Transmembrane</keyword>
<keyword evidence="3" id="KW-0813">Transport</keyword>
<evidence type="ECO:0000313" key="18">
    <source>
        <dbReference type="EMBL" id="QEI07195.1"/>
    </source>
</evidence>
<evidence type="ECO:0000256" key="9">
    <source>
        <dbReference type="ARBA" id="ARBA00023065"/>
    </source>
</evidence>
<accession>A0A5C0AYD6</accession>
<dbReference type="InterPro" id="IPR054765">
    <property type="entry name" value="SLBB_dom"/>
</dbReference>
<keyword evidence="10" id="KW-0626">Porin</keyword>
<gene>
    <name evidence="18" type="ORF">FXN63_16120</name>
</gene>
<evidence type="ECO:0000256" key="11">
    <source>
        <dbReference type="ARBA" id="ARBA00023136"/>
    </source>
</evidence>
<name>A0A5C0AYD6_9BURK</name>
<evidence type="ECO:0000259" key="16">
    <source>
        <dbReference type="Pfam" id="PF02563"/>
    </source>
</evidence>
<feature type="compositionally biased region" description="Basic and acidic residues" evidence="15">
    <location>
        <begin position="19"/>
        <end position="28"/>
    </location>
</feature>
<dbReference type="Gene3D" id="3.10.560.10">
    <property type="entry name" value="Outer membrane lipoprotein wza domain like"/>
    <property type="match status" value="2"/>
</dbReference>
<evidence type="ECO:0000256" key="4">
    <source>
        <dbReference type="ARBA" id="ARBA00022452"/>
    </source>
</evidence>
<evidence type="ECO:0000313" key="19">
    <source>
        <dbReference type="Proteomes" id="UP000325161"/>
    </source>
</evidence>
<dbReference type="GO" id="GO:0046930">
    <property type="term" value="C:pore complex"/>
    <property type="evidence" value="ECO:0007669"/>
    <property type="project" value="UniProtKB-KW"/>
</dbReference>
<reference evidence="18 19" key="1">
    <citation type="submission" date="2019-08" db="EMBL/GenBank/DDBJ databases">
        <title>Amphibian skin-associated Pigmentiphaga: genome sequence and occurrence across geography and hosts.</title>
        <authorList>
            <person name="Bletz M.C."/>
            <person name="Bunk B."/>
            <person name="Sproeer C."/>
            <person name="Biwer P."/>
            <person name="Reiter S."/>
            <person name="Rabemananjara F.C.E."/>
            <person name="Schulz S."/>
            <person name="Overmann J."/>
            <person name="Vences M."/>
        </authorList>
    </citation>
    <scope>NUCLEOTIDE SEQUENCE [LARGE SCALE GENOMIC DNA]</scope>
    <source>
        <strain evidence="18 19">Mada1488</strain>
    </source>
</reference>
<dbReference type="KEGG" id="pacr:FXN63_16120"/>
<dbReference type="InterPro" id="IPR003715">
    <property type="entry name" value="Poly_export_N"/>
</dbReference>
<keyword evidence="8" id="KW-0625">Polysaccharide transport</keyword>
<dbReference type="GO" id="GO:0015288">
    <property type="term" value="F:porin activity"/>
    <property type="evidence" value="ECO:0007669"/>
    <property type="project" value="UniProtKB-KW"/>
</dbReference>
<dbReference type="InterPro" id="IPR049712">
    <property type="entry name" value="Poly_export"/>
</dbReference>
<feature type="domain" description="Polysaccharide export protein N-terminal" evidence="16">
    <location>
        <begin position="164"/>
        <end position="244"/>
    </location>
</feature>
<keyword evidence="5" id="KW-0762">Sugar transport</keyword>
<feature type="domain" description="SLBB" evidence="17">
    <location>
        <begin position="335"/>
        <end position="417"/>
    </location>
</feature>
<dbReference type="GO" id="GO:0009279">
    <property type="term" value="C:cell outer membrane"/>
    <property type="evidence" value="ECO:0007669"/>
    <property type="project" value="UniProtKB-SubCell"/>
</dbReference>
<feature type="region of interest" description="Disordered" evidence="15">
    <location>
        <begin position="1"/>
        <end position="32"/>
    </location>
</feature>
<evidence type="ECO:0000256" key="14">
    <source>
        <dbReference type="ARBA" id="ARBA00023288"/>
    </source>
</evidence>
<dbReference type="Proteomes" id="UP000325161">
    <property type="component" value="Chromosome"/>
</dbReference>
<keyword evidence="12" id="KW-0564">Palmitate</keyword>
<keyword evidence="9" id="KW-0406">Ion transport</keyword>
<evidence type="ECO:0000256" key="5">
    <source>
        <dbReference type="ARBA" id="ARBA00022597"/>
    </source>
</evidence>
<protein>
    <recommendedName>
        <fullName evidence="20">Sugar transporter</fullName>
    </recommendedName>
</protein>
<evidence type="ECO:0000256" key="2">
    <source>
        <dbReference type="ARBA" id="ARBA00009450"/>
    </source>
</evidence>
<comment type="similarity">
    <text evidence="2">Belongs to the BexD/CtrA/VexA family.</text>
</comment>
<keyword evidence="13" id="KW-0998">Cell outer membrane</keyword>